<accession>A0ABV3X4G8</accession>
<reference evidence="1 2" key="1">
    <citation type="submission" date="2023-04" db="EMBL/GenBank/DDBJ databases">
        <title>Genome Sequence of Selenomonas sputigena ATCC 33150.</title>
        <authorList>
            <person name="Miller D.P."/>
            <person name="Anvari S."/>
            <person name="Polson S.W."/>
            <person name="Macdonald M."/>
            <person name="Mcdowell J.V."/>
        </authorList>
    </citation>
    <scope>NUCLEOTIDE SEQUENCE [LARGE SCALE GENOMIC DNA]</scope>
    <source>
        <strain evidence="1 2">ATCC 33150</strain>
    </source>
</reference>
<sequence length="71" mass="8607">MRTLEEVWKELSLEEQQYYKRLLASEEKFRRAAYESRNEPVICEDNKKRHKEIVRALKEFYLTNGILGSLE</sequence>
<gene>
    <name evidence="1" type="ORF">QCO44_01970</name>
</gene>
<dbReference type="RefSeq" id="WP_368846127.1">
    <property type="nucleotide sequence ID" value="NZ_CP194411.1"/>
</dbReference>
<evidence type="ECO:0000313" key="1">
    <source>
        <dbReference type="EMBL" id="MEX5284413.1"/>
    </source>
</evidence>
<keyword evidence="2" id="KW-1185">Reference proteome</keyword>
<protein>
    <submittedName>
        <fullName evidence="1">Uncharacterized protein</fullName>
    </submittedName>
</protein>
<dbReference type="Proteomes" id="UP001559623">
    <property type="component" value="Unassembled WGS sequence"/>
</dbReference>
<comment type="caution">
    <text evidence="1">The sequence shown here is derived from an EMBL/GenBank/DDBJ whole genome shotgun (WGS) entry which is preliminary data.</text>
</comment>
<proteinExistence type="predicted"/>
<evidence type="ECO:0000313" key="2">
    <source>
        <dbReference type="Proteomes" id="UP001559623"/>
    </source>
</evidence>
<organism evidence="1 2">
    <name type="scientific">Selenomonas sputigena</name>
    <dbReference type="NCBI Taxonomy" id="69823"/>
    <lineage>
        <taxon>Bacteria</taxon>
        <taxon>Bacillati</taxon>
        <taxon>Bacillota</taxon>
        <taxon>Negativicutes</taxon>
        <taxon>Selenomonadales</taxon>
        <taxon>Selenomonadaceae</taxon>
        <taxon>Selenomonas</taxon>
    </lineage>
</organism>
<name>A0ABV3X4G8_9FIRM</name>
<dbReference type="EMBL" id="JARVLH010000001">
    <property type="protein sequence ID" value="MEX5284413.1"/>
    <property type="molecule type" value="Genomic_DNA"/>
</dbReference>